<reference evidence="2" key="1">
    <citation type="submission" date="2015-07" db="EMBL/GenBank/DDBJ databases">
        <title>Genome sequencing project for genomic taxonomy and phylogenomics of Bacillus-like bacteria.</title>
        <authorList>
            <person name="Liu B."/>
            <person name="Wang J."/>
            <person name="Zhu Y."/>
            <person name="Liu G."/>
            <person name="Chen Q."/>
            <person name="Chen Z."/>
            <person name="Lan J."/>
            <person name="Che J."/>
            <person name="Ge C."/>
            <person name="Shi H."/>
            <person name="Pan Z."/>
            <person name="Liu X."/>
        </authorList>
    </citation>
    <scope>NUCLEOTIDE SEQUENCE [LARGE SCALE GENOMIC DNA]</scope>
    <source>
        <strain evidence="2">FJAT-27997</strain>
    </source>
</reference>
<dbReference type="AlphaFoldDB" id="A0A0K9GU69"/>
<organism evidence="1 2">
    <name type="scientific">Peribacillus loiseleuriae</name>
    <dbReference type="NCBI Taxonomy" id="1679170"/>
    <lineage>
        <taxon>Bacteria</taxon>
        <taxon>Bacillati</taxon>
        <taxon>Bacillota</taxon>
        <taxon>Bacilli</taxon>
        <taxon>Bacillales</taxon>
        <taxon>Bacillaceae</taxon>
        <taxon>Peribacillus</taxon>
    </lineage>
</organism>
<name>A0A0K9GU69_9BACI</name>
<accession>A0A0K9GU69</accession>
<sequence length="73" mass="8841">MIFDKPLYIRVQEMEDKLLLEFLKNIKRNERAPLIREVKRFTEIGLTSTTHAYMGDQSRPRFNNLFIRNVEKK</sequence>
<dbReference type="EMBL" id="LFZW01000001">
    <property type="protein sequence ID" value="KMY50234.1"/>
    <property type="molecule type" value="Genomic_DNA"/>
</dbReference>
<proteinExistence type="predicted"/>
<evidence type="ECO:0000313" key="1">
    <source>
        <dbReference type="EMBL" id="KMY50234.1"/>
    </source>
</evidence>
<protein>
    <submittedName>
        <fullName evidence="1">Uncharacterized protein</fullName>
    </submittedName>
</protein>
<comment type="caution">
    <text evidence="1">The sequence shown here is derived from an EMBL/GenBank/DDBJ whole genome shotgun (WGS) entry which is preliminary data.</text>
</comment>
<keyword evidence="2" id="KW-1185">Reference proteome</keyword>
<gene>
    <name evidence="1" type="ORF">AC625_12600</name>
</gene>
<dbReference type="PATRIC" id="fig|1679170.3.peg.2876"/>
<evidence type="ECO:0000313" key="2">
    <source>
        <dbReference type="Proteomes" id="UP000037146"/>
    </source>
</evidence>
<dbReference type="Proteomes" id="UP000037146">
    <property type="component" value="Unassembled WGS sequence"/>
</dbReference>